<comment type="caution">
    <text evidence="2">Lacks conserved residue(s) required for the propagation of feature annotation.</text>
</comment>
<evidence type="ECO:0000256" key="3">
    <source>
        <dbReference type="SAM" id="MobiDB-lite"/>
    </source>
</evidence>
<dbReference type="Pfam" id="PF00057">
    <property type="entry name" value="Ldl_recept_a"/>
    <property type="match status" value="1"/>
</dbReference>
<feature type="disulfide bond" evidence="2">
    <location>
        <begin position="111"/>
        <end position="126"/>
    </location>
</feature>
<organism evidence="5 6">
    <name type="scientific">Panagrellus redivivus</name>
    <name type="common">Microworm</name>
    <dbReference type="NCBI Taxonomy" id="6233"/>
    <lineage>
        <taxon>Eukaryota</taxon>
        <taxon>Metazoa</taxon>
        <taxon>Ecdysozoa</taxon>
        <taxon>Nematoda</taxon>
        <taxon>Chromadorea</taxon>
        <taxon>Rhabditida</taxon>
        <taxon>Tylenchina</taxon>
        <taxon>Panagrolaimomorpha</taxon>
        <taxon>Panagrolaimoidea</taxon>
        <taxon>Panagrolaimidae</taxon>
        <taxon>Panagrellus</taxon>
    </lineage>
</organism>
<reference evidence="6" key="2">
    <citation type="submission" date="2020-10" db="UniProtKB">
        <authorList>
            <consortium name="WormBaseParasite"/>
        </authorList>
    </citation>
    <scope>IDENTIFICATION</scope>
</reference>
<dbReference type="SMART" id="SM00192">
    <property type="entry name" value="LDLa"/>
    <property type="match status" value="1"/>
</dbReference>
<dbReference type="SUPFAM" id="SSF57424">
    <property type="entry name" value="LDL receptor-like module"/>
    <property type="match status" value="1"/>
</dbReference>
<evidence type="ECO:0000313" key="5">
    <source>
        <dbReference type="Proteomes" id="UP000492821"/>
    </source>
</evidence>
<dbReference type="PROSITE" id="PS01209">
    <property type="entry name" value="LDLRA_1"/>
    <property type="match status" value="1"/>
</dbReference>
<dbReference type="WBParaSite" id="Pan_g16145.t1">
    <property type="protein sequence ID" value="Pan_g16145.t1"/>
    <property type="gene ID" value="Pan_g16145"/>
</dbReference>
<evidence type="ECO:0000256" key="4">
    <source>
        <dbReference type="SAM" id="Phobius"/>
    </source>
</evidence>
<feature type="compositionally biased region" description="Low complexity" evidence="3">
    <location>
        <begin position="144"/>
        <end position="160"/>
    </location>
</feature>
<keyword evidence="5" id="KW-1185">Reference proteome</keyword>
<proteinExistence type="predicted"/>
<evidence type="ECO:0000256" key="2">
    <source>
        <dbReference type="PROSITE-ProRule" id="PRU00124"/>
    </source>
</evidence>
<evidence type="ECO:0000256" key="1">
    <source>
        <dbReference type="ARBA" id="ARBA00023157"/>
    </source>
</evidence>
<dbReference type="InterPro" id="IPR002172">
    <property type="entry name" value="LDrepeatLR_classA_rpt"/>
</dbReference>
<protein>
    <submittedName>
        <fullName evidence="6">Low-density lipoprotein receptor domain class A</fullName>
    </submittedName>
</protein>
<keyword evidence="4" id="KW-0812">Transmembrane</keyword>
<dbReference type="InterPro" id="IPR023415">
    <property type="entry name" value="LDLR_class-A_CS"/>
</dbReference>
<accession>A0A7E4V3S5</accession>
<feature type="transmembrane region" description="Helical" evidence="4">
    <location>
        <begin position="172"/>
        <end position="197"/>
    </location>
</feature>
<name>A0A7E4V3S5_PANRE</name>
<dbReference type="PROSITE" id="PS50068">
    <property type="entry name" value="LDLRA_2"/>
    <property type="match status" value="1"/>
</dbReference>
<dbReference type="Gene3D" id="4.10.400.10">
    <property type="entry name" value="Low-density Lipoprotein Receptor"/>
    <property type="match status" value="1"/>
</dbReference>
<keyword evidence="1 2" id="KW-1015">Disulfide bond</keyword>
<dbReference type="CDD" id="cd00112">
    <property type="entry name" value="LDLa"/>
    <property type="match status" value="1"/>
</dbReference>
<feature type="region of interest" description="Disordered" evidence="3">
    <location>
        <begin position="128"/>
        <end position="165"/>
    </location>
</feature>
<sequence length="230" mass="25039">MPDEHAPMSMSSSSMSRLNRVMGLLCILMAIMVMFVSMPTASAQDLYGAQYGYANQPDEARPRVRHLQEADDLGYGPGPAAVPGQDPESNCGGQFQWMCDNGQCIARYDRCDGFLQCEDGSDEKNCRGRFAPHEGNNPHPVKHPAPAATTKPPASTNATTIPVPSKPESESLLLPLKFVLGGAAALILVAGLVNFIVKRRQALRSNIRNYRKGQSLVDDEDDLLISQMYS</sequence>
<dbReference type="InterPro" id="IPR036055">
    <property type="entry name" value="LDL_receptor-like_sf"/>
</dbReference>
<reference evidence="5" key="1">
    <citation type="journal article" date="2013" name="Genetics">
        <title>The draft genome and transcriptome of Panagrellus redivivus are shaped by the harsh demands of a free-living lifestyle.</title>
        <authorList>
            <person name="Srinivasan J."/>
            <person name="Dillman A.R."/>
            <person name="Macchietto M.G."/>
            <person name="Heikkinen L."/>
            <person name="Lakso M."/>
            <person name="Fracchia K.M."/>
            <person name="Antoshechkin I."/>
            <person name="Mortazavi A."/>
            <person name="Wong G."/>
            <person name="Sternberg P.W."/>
        </authorList>
    </citation>
    <scope>NUCLEOTIDE SEQUENCE [LARGE SCALE GENOMIC DNA]</scope>
    <source>
        <strain evidence="5">MT8872</strain>
    </source>
</reference>
<dbReference type="PANTHER" id="PTHR46876">
    <property type="entry name" value="LOW-DENSITY LIPOPROTEIN RECEPTOR-RELATED PROTEIN 11"/>
    <property type="match status" value="1"/>
</dbReference>
<keyword evidence="4" id="KW-1133">Transmembrane helix</keyword>
<keyword evidence="4" id="KW-0472">Membrane</keyword>
<feature type="disulfide bond" evidence="2">
    <location>
        <begin position="99"/>
        <end position="117"/>
    </location>
</feature>
<dbReference type="Proteomes" id="UP000492821">
    <property type="component" value="Unassembled WGS sequence"/>
</dbReference>
<dbReference type="PANTHER" id="PTHR46876:SF1">
    <property type="entry name" value="LOW-DENSITY LIPOPROTEIN RECEPTOR-RELATED PROTEIN 11"/>
    <property type="match status" value="1"/>
</dbReference>
<dbReference type="AlphaFoldDB" id="A0A7E4V3S5"/>
<evidence type="ECO:0000313" key="6">
    <source>
        <dbReference type="WBParaSite" id="Pan_g16145.t1"/>
    </source>
</evidence>